<organism evidence="3 4">
    <name type="scientific">Diversispora eburnea</name>
    <dbReference type="NCBI Taxonomy" id="1213867"/>
    <lineage>
        <taxon>Eukaryota</taxon>
        <taxon>Fungi</taxon>
        <taxon>Fungi incertae sedis</taxon>
        <taxon>Mucoromycota</taxon>
        <taxon>Glomeromycotina</taxon>
        <taxon>Glomeromycetes</taxon>
        <taxon>Diversisporales</taxon>
        <taxon>Diversisporaceae</taxon>
        <taxon>Diversispora</taxon>
    </lineage>
</organism>
<protein>
    <submittedName>
        <fullName evidence="3">9362_t:CDS:1</fullName>
    </submittedName>
</protein>
<feature type="domain" description="HMG box" evidence="2">
    <location>
        <begin position="24"/>
        <end position="92"/>
    </location>
</feature>
<gene>
    <name evidence="3" type="ORF">DEBURN_LOCUS4152</name>
</gene>
<dbReference type="GO" id="GO:0003677">
    <property type="term" value="F:DNA binding"/>
    <property type="evidence" value="ECO:0007669"/>
    <property type="project" value="UniProtKB-UniRule"/>
</dbReference>
<dbReference type="Pfam" id="PF00505">
    <property type="entry name" value="HMG_box"/>
    <property type="match status" value="1"/>
</dbReference>
<evidence type="ECO:0000313" key="4">
    <source>
        <dbReference type="Proteomes" id="UP000789706"/>
    </source>
</evidence>
<keyword evidence="1" id="KW-0238">DNA-binding</keyword>
<dbReference type="PROSITE" id="PS50118">
    <property type="entry name" value="HMG_BOX_2"/>
    <property type="match status" value="1"/>
</dbReference>
<dbReference type="Proteomes" id="UP000789706">
    <property type="component" value="Unassembled WGS sequence"/>
</dbReference>
<name>A0A9N8ZGL5_9GLOM</name>
<keyword evidence="1" id="KW-0539">Nucleus</keyword>
<dbReference type="AlphaFoldDB" id="A0A9N8ZGL5"/>
<dbReference type="SUPFAM" id="SSF47095">
    <property type="entry name" value="HMG-box"/>
    <property type="match status" value="1"/>
</dbReference>
<dbReference type="InterPro" id="IPR009071">
    <property type="entry name" value="HMG_box_dom"/>
</dbReference>
<evidence type="ECO:0000259" key="2">
    <source>
        <dbReference type="PROSITE" id="PS50118"/>
    </source>
</evidence>
<dbReference type="InterPro" id="IPR036910">
    <property type="entry name" value="HMG_box_dom_sf"/>
</dbReference>
<evidence type="ECO:0000313" key="3">
    <source>
        <dbReference type="EMBL" id="CAG8490609.1"/>
    </source>
</evidence>
<dbReference type="Gene3D" id="1.10.30.10">
    <property type="entry name" value="High mobility group box domain"/>
    <property type="match status" value="1"/>
</dbReference>
<feature type="DNA-binding region" description="HMG box" evidence="1">
    <location>
        <begin position="24"/>
        <end position="92"/>
    </location>
</feature>
<keyword evidence="4" id="KW-1185">Reference proteome</keyword>
<dbReference type="EMBL" id="CAJVPK010000297">
    <property type="protein sequence ID" value="CAG8490609.1"/>
    <property type="molecule type" value="Genomic_DNA"/>
</dbReference>
<proteinExistence type="predicted"/>
<accession>A0A9N8ZGL5</accession>
<dbReference type="OrthoDB" id="6247875at2759"/>
<reference evidence="3" key="1">
    <citation type="submission" date="2021-06" db="EMBL/GenBank/DDBJ databases">
        <authorList>
            <person name="Kallberg Y."/>
            <person name="Tangrot J."/>
            <person name="Rosling A."/>
        </authorList>
    </citation>
    <scope>NUCLEOTIDE SEQUENCE</scope>
    <source>
        <strain evidence="3">AZ414A</strain>
    </source>
</reference>
<evidence type="ECO:0000256" key="1">
    <source>
        <dbReference type="PROSITE-ProRule" id="PRU00267"/>
    </source>
</evidence>
<comment type="caution">
    <text evidence="3">The sequence shown here is derived from an EMBL/GenBank/DDBJ whole genome shotgun (WGS) entry which is preliminary data.</text>
</comment>
<sequence length="239" mass="27349">MSTSEDKIVSEITEIHIKNGLKNGNRTMNAFMIYRYCYQKNCSFQDSKPSRNDVSKLASESWKRESDEIKNLYKRIAENVKKRFKKTVNSLCFIHSNLAGKSDNELNFPTSSSTTNCINSPSDQIVPDIIYLNPPIDQNSPDITCPGSPNIDPNIYPSQQTYPQMDQISPDIYYNYPLSSTSYAYSLYTDYLYMGQNVTYSSPLNIEQTTSVAVNTDFRILTMDQPHLLLPNPIDTNYY</sequence>
<dbReference type="GO" id="GO:0005634">
    <property type="term" value="C:nucleus"/>
    <property type="evidence" value="ECO:0007669"/>
    <property type="project" value="UniProtKB-UniRule"/>
</dbReference>